<dbReference type="AlphaFoldDB" id="A0A852SWT4"/>
<gene>
    <name evidence="2" type="ORF">BJ963_001048</name>
</gene>
<keyword evidence="1" id="KW-0812">Transmembrane</keyword>
<accession>A0A852SWT4</accession>
<feature type="transmembrane region" description="Helical" evidence="1">
    <location>
        <begin position="200"/>
        <end position="219"/>
    </location>
</feature>
<proteinExistence type="predicted"/>
<dbReference type="Pfam" id="PF11139">
    <property type="entry name" value="SfLAP"/>
    <property type="match status" value="1"/>
</dbReference>
<feature type="transmembrane region" description="Helical" evidence="1">
    <location>
        <begin position="156"/>
        <end position="179"/>
    </location>
</feature>
<dbReference type="RefSeq" id="WP_179455112.1">
    <property type="nucleotide sequence ID" value="NZ_BAAAPX010000001.1"/>
</dbReference>
<comment type="caution">
    <text evidence="2">The sequence shown here is derived from an EMBL/GenBank/DDBJ whole genome shotgun (WGS) entry which is preliminary data.</text>
</comment>
<feature type="transmembrane region" description="Helical" evidence="1">
    <location>
        <begin position="12"/>
        <end position="33"/>
    </location>
</feature>
<evidence type="ECO:0000313" key="3">
    <source>
        <dbReference type="Proteomes" id="UP000589620"/>
    </source>
</evidence>
<dbReference type="InterPro" id="IPR021315">
    <property type="entry name" value="Gap/Sap"/>
</dbReference>
<keyword evidence="1" id="KW-1133">Transmembrane helix</keyword>
<evidence type="ECO:0008006" key="4">
    <source>
        <dbReference type="Google" id="ProtNLM"/>
    </source>
</evidence>
<protein>
    <recommendedName>
        <fullName evidence="4">GAP family protein</fullName>
    </recommendedName>
</protein>
<dbReference type="EMBL" id="JACCBJ010000001">
    <property type="protein sequence ID" value="NYD73529.1"/>
    <property type="molecule type" value="Genomic_DNA"/>
</dbReference>
<sequence>MLGVIGQLLPLAVAVALSSVPILAVLVLLLAAVRPWVPTLFVVGYVVGLIAITSLFAIFLHAIPGTTSVGPQPVVGVLEISVGAALLVYAVIEVRRHPQATEHDTPPRWMVALGRMRSLPALGLGFALNLRPKSVLLAIAAGLAIGPAQLPLPEDIVVIAIYVLIGGSTVGGPALFALIRPDTARPALAATERWLLRNDTTVAIIVATVIGTVIIGNGLSRF</sequence>
<evidence type="ECO:0000256" key="1">
    <source>
        <dbReference type="SAM" id="Phobius"/>
    </source>
</evidence>
<reference evidence="2 3" key="1">
    <citation type="submission" date="2020-07" db="EMBL/GenBank/DDBJ databases">
        <title>Sequencing the genomes of 1000 actinobacteria strains.</title>
        <authorList>
            <person name="Klenk H.-P."/>
        </authorList>
    </citation>
    <scope>NUCLEOTIDE SEQUENCE [LARGE SCALE GENOMIC DNA]</scope>
    <source>
        <strain evidence="2 3">DSM 23871</strain>
    </source>
</reference>
<keyword evidence="3" id="KW-1185">Reference proteome</keyword>
<organism evidence="2 3">
    <name type="scientific">Leifsonia soli</name>
    <dbReference type="NCBI Taxonomy" id="582665"/>
    <lineage>
        <taxon>Bacteria</taxon>
        <taxon>Bacillati</taxon>
        <taxon>Actinomycetota</taxon>
        <taxon>Actinomycetes</taxon>
        <taxon>Micrococcales</taxon>
        <taxon>Microbacteriaceae</taxon>
        <taxon>Leifsonia</taxon>
    </lineage>
</organism>
<keyword evidence="1" id="KW-0472">Membrane</keyword>
<feature type="transmembrane region" description="Helical" evidence="1">
    <location>
        <begin position="40"/>
        <end position="62"/>
    </location>
</feature>
<feature type="transmembrane region" description="Helical" evidence="1">
    <location>
        <begin position="134"/>
        <end position="150"/>
    </location>
</feature>
<evidence type="ECO:0000313" key="2">
    <source>
        <dbReference type="EMBL" id="NYD73529.1"/>
    </source>
</evidence>
<feature type="transmembrane region" description="Helical" evidence="1">
    <location>
        <begin position="74"/>
        <end position="92"/>
    </location>
</feature>
<dbReference type="Proteomes" id="UP000589620">
    <property type="component" value="Unassembled WGS sequence"/>
</dbReference>
<name>A0A852SWT4_9MICO</name>